<feature type="region of interest" description="Disordered" evidence="1">
    <location>
        <begin position="145"/>
        <end position="169"/>
    </location>
</feature>
<organism evidence="3 4">
    <name type="scientific">Sinomonas terrae</name>
    <dbReference type="NCBI Taxonomy" id="2908838"/>
    <lineage>
        <taxon>Bacteria</taxon>
        <taxon>Bacillati</taxon>
        <taxon>Actinomycetota</taxon>
        <taxon>Actinomycetes</taxon>
        <taxon>Micrococcales</taxon>
        <taxon>Micrococcaceae</taxon>
        <taxon>Sinomonas</taxon>
    </lineage>
</organism>
<feature type="compositionally biased region" description="Basic and acidic residues" evidence="1">
    <location>
        <begin position="153"/>
        <end position="169"/>
    </location>
</feature>
<evidence type="ECO:0000313" key="3">
    <source>
        <dbReference type="EMBL" id="MCH6471379.1"/>
    </source>
</evidence>
<dbReference type="Gene3D" id="1.10.10.10">
    <property type="entry name" value="Winged helix-like DNA-binding domain superfamily/Winged helix DNA-binding domain"/>
    <property type="match status" value="1"/>
</dbReference>
<evidence type="ECO:0000256" key="1">
    <source>
        <dbReference type="SAM" id="MobiDB-lite"/>
    </source>
</evidence>
<dbReference type="SMART" id="SM00347">
    <property type="entry name" value="HTH_MARR"/>
    <property type="match status" value="1"/>
</dbReference>
<dbReference type="InterPro" id="IPR000835">
    <property type="entry name" value="HTH_MarR-typ"/>
</dbReference>
<name>A0ABS9U3W6_9MICC</name>
<dbReference type="SUPFAM" id="SSF46785">
    <property type="entry name" value="Winged helix' DNA-binding domain"/>
    <property type="match status" value="1"/>
</dbReference>
<sequence length="169" mass="18675">MPVEPQTVQDLIHNVLDLQRVLRCIAHDRRAADVGTAEAGVLRMISEFGGRAVDIAEKLNVSPPVLSRHIAELQERGLVARRRDPEDRRAQLLELTEAGKAKLAEVEEARISLLLDMLKGWDEADAATCKDLVGRLTETIREAAHSGPLKVTHPLDTDPEQKEEALAAR</sequence>
<keyword evidence="4" id="KW-1185">Reference proteome</keyword>
<comment type="caution">
    <text evidence="3">The sequence shown here is derived from an EMBL/GenBank/DDBJ whole genome shotgun (WGS) entry which is preliminary data.</text>
</comment>
<dbReference type="PANTHER" id="PTHR33164:SF43">
    <property type="entry name" value="HTH-TYPE TRANSCRIPTIONAL REPRESSOR YETL"/>
    <property type="match status" value="1"/>
</dbReference>
<dbReference type="Proteomes" id="UP001202922">
    <property type="component" value="Unassembled WGS sequence"/>
</dbReference>
<dbReference type="CDD" id="cd00090">
    <property type="entry name" value="HTH_ARSR"/>
    <property type="match status" value="1"/>
</dbReference>
<accession>A0ABS9U3W6</accession>
<dbReference type="InterPro" id="IPR036390">
    <property type="entry name" value="WH_DNA-bd_sf"/>
</dbReference>
<dbReference type="PANTHER" id="PTHR33164">
    <property type="entry name" value="TRANSCRIPTIONAL REGULATOR, MARR FAMILY"/>
    <property type="match status" value="1"/>
</dbReference>
<dbReference type="PROSITE" id="PS50995">
    <property type="entry name" value="HTH_MARR_2"/>
    <property type="match status" value="1"/>
</dbReference>
<dbReference type="RefSeq" id="WP_241055129.1">
    <property type="nucleotide sequence ID" value="NZ_JAKZBV010000001.1"/>
</dbReference>
<dbReference type="InterPro" id="IPR039422">
    <property type="entry name" value="MarR/SlyA-like"/>
</dbReference>
<dbReference type="PRINTS" id="PR00598">
    <property type="entry name" value="HTHMARR"/>
</dbReference>
<evidence type="ECO:0000259" key="2">
    <source>
        <dbReference type="PROSITE" id="PS50995"/>
    </source>
</evidence>
<protein>
    <submittedName>
        <fullName evidence="3">MarR family transcriptional regulator</fullName>
    </submittedName>
</protein>
<dbReference type="InterPro" id="IPR036388">
    <property type="entry name" value="WH-like_DNA-bd_sf"/>
</dbReference>
<gene>
    <name evidence="3" type="ORF">L0M17_15570</name>
</gene>
<dbReference type="Pfam" id="PF12802">
    <property type="entry name" value="MarR_2"/>
    <property type="match status" value="1"/>
</dbReference>
<evidence type="ECO:0000313" key="4">
    <source>
        <dbReference type="Proteomes" id="UP001202922"/>
    </source>
</evidence>
<dbReference type="InterPro" id="IPR011991">
    <property type="entry name" value="ArsR-like_HTH"/>
</dbReference>
<reference evidence="3 4" key="1">
    <citation type="submission" date="2022-03" db="EMBL/GenBank/DDBJ databases">
        <title>Sinomonas sp. isolated from a soil.</title>
        <authorList>
            <person name="Han J."/>
            <person name="Kim D.-U."/>
        </authorList>
    </citation>
    <scope>NUCLEOTIDE SEQUENCE [LARGE SCALE GENOMIC DNA]</scope>
    <source>
        <strain evidence="3 4">5-5</strain>
    </source>
</reference>
<dbReference type="EMBL" id="JAKZBV010000001">
    <property type="protein sequence ID" value="MCH6471379.1"/>
    <property type="molecule type" value="Genomic_DNA"/>
</dbReference>
<proteinExistence type="predicted"/>
<feature type="domain" description="HTH marR-type" evidence="2">
    <location>
        <begin position="8"/>
        <end position="138"/>
    </location>
</feature>